<evidence type="ECO:0000313" key="4">
    <source>
        <dbReference type="Proteomes" id="UP000831485"/>
    </source>
</evidence>
<reference evidence="1" key="2">
    <citation type="journal article" date="2021" name="Int. J. Syst. Evol. Microbiol.">
        <title>Geomonas silvestris sp. nov., Geomonas paludis sp. nov. and Geomonas limicola sp. nov., isolated from terrestrial environments, and emended description of the genus Geomonas.</title>
        <authorList>
            <person name="Itoh H."/>
            <person name="Xu Z."/>
            <person name="Masuda Y."/>
            <person name="Ushijima N."/>
            <person name="Hayakawa C."/>
            <person name="Shiratori Y."/>
            <person name="Senoo K."/>
        </authorList>
    </citation>
    <scope>NUCLEOTIDE SEQUENCE</scope>
    <source>
        <strain evidence="1">Red736</strain>
    </source>
</reference>
<dbReference type="EMBL" id="CP096574">
    <property type="protein sequence ID" value="UPU37267.1"/>
    <property type="molecule type" value="Genomic_DNA"/>
</dbReference>
<dbReference type="Gene3D" id="1.10.150.320">
    <property type="entry name" value="Photosystem II 12 kDa extrinsic protein"/>
    <property type="match status" value="1"/>
</dbReference>
<gene>
    <name evidence="1" type="ORF">GMPD_30810</name>
    <name evidence="2" type="ORF">M1B72_06040</name>
</gene>
<reference evidence="2" key="3">
    <citation type="submission" date="2022-04" db="EMBL/GenBank/DDBJ databases">
        <authorList>
            <person name="Liu G."/>
        </authorList>
    </citation>
    <scope>NUCLEOTIDE SEQUENCE</scope>
    <source>
        <strain evidence="2">RG22</strain>
    </source>
</reference>
<organism evidence="1 3">
    <name type="scientific">Geomonas paludis</name>
    <dbReference type="NCBI Taxonomy" id="2740185"/>
    <lineage>
        <taxon>Bacteria</taxon>
        <taxon>Pseudomonadati</taxon>
        <taxon>Thermodesulfobacteriota</taxon>
        <taxon>Desulfuromonadia</taxon>
        <taxon>Geobacterales</taxon>
        <taxon>Geobacteraceae</taxon>
        <taxon>Geomonas</taxon>
    </lineage>
</organism>
<accession>A0A6V8MYF9</accession>
<dbReference type="Proteomes" id="UP000568888">
    <property type="component" value="Unassembled WGS sequence"/>
</dbReference>
<dbReference type="GO" id="GO:0015627">
    <property type="term" value="C:type II protein secretion system complex"/>
    <property type="evidence" value="ECO:0007669"/>
    <property type="project" value="TreeGrafter"/>
</dbReference>
<dbReference type="Pfam" id="PF12836">
    <property type="entry name" value="HHH_3"/>
    <property type="match status" value="1"/>
</dbReference>
<evidence type="ECO:0000313" key="2">
    <source>
        <dbReference type="EMBL" id="UPU37267.1"/>
    </source>
</evidence>
<dbReference type="InterPro" id="IPR010994">
    <property type="entry name" value="RuvA_2-like"/>
</dbReference>
<dbReference type="EMBL" id="BLXY01000007">
    <property type="protein sequence ID" value="GFO65162.1"/>
    <property type="molecule type" value="Genomic_DNA"/>
</dbReference>
<evidence type="ECO:0000313" key="1">
    <source>
        <dbReference type="EMBL" id="GFO65162.1"/>
    </source>
</evidence>
<dbReference type="GO" id="GO:0015628">
    <property type="term" value="P:protein secretion by the type II secretion system"/>
    <property type="evidence" value="ECO:0007669"/>
    <property type="project" value="TreeGrafter"/>
</dbReference>
<dbReference type="AlphaFoldDB" id="A0A6V8MYF9"/>
<evidence type="ECO:0000313" key="3">
    <source>
        <dbReference type="Proteomes" id="UP000568888"/>
    </source>
</evidence>
<protein>
    <submittedName>
        <fullName evidence="1">Competence protein ComEA</fullName>
    </submittedName>
    <submittedName>
        <fullName evidence="2">Helix-hairpin-helix domain-containing protein</fullName>
    </submittedName>
</protein>
<sequence>MPGSQRLTLWCLALLLSLALYLKGRVPTPRGEGAAFFRYTGQGITVRLAGSVARPGVYRLPVGATAGSAIKMTVPDAAAPASVRGADSRRLMNGDVVTLEVDSAGNTVISVTKMGAKEMMLLAIPLHPDRLTEQEWDLLPGIGPALSRRIIADRQENGAFGSVEGLLRVPGIGAGKLAAIRKYF</sequence>
<dbReference type="InterPro" id="IPR051675">
    <property type="entry name" value="Endo/Exo/Phosphatase_dom_1"/>
</dbReference>
<dbReference type="SUPFAM" id="SSF47781">
    <property type="entry name" value="RuvA domain 2-like"/>
    <property type="match status" value="1"/>
</dbReference>
<dbReference type="PANTHER" id="PTHR21180:SF32">
    <property type="entry name" value="ENDONUCLEASE_EXONUCLEASE_PHOSPHATASE FAMILY DOMAIN-CONTAINING PROTEIN 1"/>
    <property type="match status" value="1"/>
</dbReference>
<name>A0A6V8MYF9_9BACT</name>
<reference evidence="3" key="1">
    <citation type="submission" date="2020-06" db="EMBL/GenBank/DDBJ databases">
        <title>Draft genomic sequecing of Geomonas sp. Red736.</title>
        <authorList>
            <person name="Itoh H."/>
            <person name="Xu Z.X."/>
            <person name="Ushijima N."/>
            <person name="Masuda Y."/>
            <person name="Shiratori Y."/>
            <person name="Senoo K."/>
        </authorList>
    </citation>
    <scope>NUCLEOTIDE SEQUENCE [LARGE SCALE GENOMIC DNA]</scope>
    <source>
        <strain evidence="3">Red736</strain>
    </source>
</reference>
<dbReference type="PANTHER" id="PTHR21180">
    <property type="entry name" value="ENDONUCLEASE/EXONUCLEASE/PHOSPHATASE FAMILY DOMAIN-CONTAINING PROTEIN 1"/>
    <property type="match status" value="1"/>
</dbReference>
<dbReference type="RefSeq" id="WP_246404931.1">
    <property type="nucleotide sequence ID" value="NZ_BLXY01000007.1"/>
</dbReference>
<dbReference type="Proteomes" id="UP000831485">
    <property type="component" value="Chromosome"/>
</dbReference>
<keyword evidence="4" id="KW-1185">Reference proteome</keyword>
<proteinExistence type="predicted"/>